<dbReference type="Pfam" id="PF07892">
    <property type="entry name" value="DUF1667"/>
    <property type="match status" value="1"/>
</dbReference>
<keyword evidence="2" id="KW-1185">Reference proteome</keyword>
<comment type="caution">
    <text evidence="1">The sequence shown here is derived from an EMBL/GenBank/DDBJ whole genome shotgun (WGS) entry which is preliminary data.</text>
</comment>
<dbReference type="RefSeq" id="WP_194700050.1">
    <property type="nucleotide sequence ID" value="NZ_JADKNH010000001.1"/>
</dbReference>
<evidence type="ECO:0000313" key="2">
    <source>
        <dbReference type="Proteomes" id="UP000614200"/>
    </source>
</evidence>
<dbReference type="Gene3D" id="3.10.530.10">
    <property type="entry name" value="CPE0013-like"/>
    <property type="match status" value="1"/>
</dbReference>
<reference evidence="1 2" key="1">
    <citation type="submission" date="2020-11" db="EMBL/GenBank/DDBJ databases">
        <title>Fusibacter basophilias sp. nov.</title>
        <authorList>
            <person name="Qiu D."/>
        </authorList>
    </citation>
    <scope>NUCLEOTIDE SEQUENCE [LARGE SCALE GENOMIC DNA]</scope>
    <source>
        <strain evidence="1 2">Q10-2</strain>
    </source>
</reference>
<evidence type="ECO:0000313" key="1">
    <source>
        <dbReference type="EMBL" id="MBF4691819.1"/>
    </source>
</evidence>
<dbReference type="Proteomes" id="UP000614200">
    <property type="component" value="Unassembled WGS sequence"/>
</dbReference>
<dbReference type="PANTHER" id="PTHR39450">
    <property type="entry name" value="MOLYBDOPTERIN OXIDOREDUCTASE, 4FE-4S CLUSTER-BINDING SUBUNIT"/>
    <property type="match status" value="1"/>
</dbReference>
<accession>A0ABR9ZQA8</accession>
<sequence length="125" mass="13995">MEERALICIVCPLGCHLTVTIEDSKMKVFGNKCSRGEAYAKKELTAPTRMLTTTIKIKNAMLDRLPVKTEMPIPKEKIFPCMSILNKVIVEAPVKRGDVVVENILDTGVNIVATRTLRIKIDRQV</sequence>
<organism evidence="1 2">
    <name type="scientific">Fusibacter ferrireducens</name>
    <dbReference type="NCBI Taxonomy" id="2785058"/>
    <lineage>
        <taxon>Bacteria</taxon>
        <taxon>Bacillati</taxon>
        <taxon>Bacillota</taxon>
        <taxon>Clostridia</taxon>
        <taxon>Eubacteriales</taxon>
        <taxon>Eubacteriales Family XII. Incertae Sedis</taxon>
        <taxon>Fusibacter</taxon>
    </lineage>
</organism>
<dbReference type="InterPro" id="IPR012460">
    <property type="entry name" value="DUF1667"/>
</dbReference>
<protein>
    <submittedName>
        <fullName evidence="1">DUF1667 domain-containing protein</fullName>
    </submittedName>
</protein>
<dbReference type="InterPro" id="IPR036593">
    <property type="entry name" value="CPE0013-like_sf"/>
</dbReference>
<proteinExistence type="predicted"/>
<dbReference type="SUPFAM" id="SSF160148">
    <property type="entry name" value="CPE0013-like"/>
    <property type="match status" value="1"/>
</dbReference>
<gene>
    <name evidence="1" type="ORF">ISU02_01750</name>
</gene>
<dbReference type="PANTHER" id="PTHR39450:SF1">
    <property type="entry name" value="DUF1667 DOMAIN-CONTAINING PROTEIN"/>
    <property type="match status" value="1"/>
</dbReference>
<dbReference type="EMBL" id="JADKNH010000001">
    <property type="protein sequence ID" value="MBF4691819.1"/>
    <property type="molecule type" value="Genomic_DNA"/>
</dbReference>
<name>A0ABR9ZQA8_9FIRM</name>